<dbReference type="Proteomes" id="UP000187203">
    <property type="component" value="Unassembled WGS sequence"/>
</dbReference>
<organism evidence="2 3">
    <name type="scientific">Corchorus olitorius</name>
    <dbReference type="NCBI Taxonomy" id="93759"/>
    <lineage>
        <taxon>Eukaryota</taxon>
        <taxon>Viridiplantae</taxon>
        <taxon>Streptophyta</taxon>
        <taxon>Embryophyta</taxon>
        <taxon>Tracheophyta</taxon>
        <taxon>Spermatophyta</taxon>
        <taxon>Magnoliopsida</taxon>
        <taxon>eudicotyledons</taxon>
        <taxon>Gunneridae</taxon>
        <taxon>Pentapetalae</taxon>
        <taxon>rosids</taxon>
        <taxon>malvids</taxon>
        <taxon>Malvales</taxon>
        <taxon>Malvaceae</taxon>
        <taxon>Grewioideae</taxon>
        <taxon>Apeibeae</taxon>
        <taxon>Corchorus</taxon>
    </lineage>
</organism>
<evidence type="ECO:0000313" key="3">
    <source>
        <dbReference type="Proteomes" id="UP000187203"/>
    </source>
</evidence>
<feature type="region of interest" description="Disordered" evidence="1">
    <location>
        <begin position="26"/>
        <end position="52"/>
    </location>
</feature>
<dbReference type="EMBL" id="AWUE01019124">
    <property type="protein sequence ID" value="OMO75985.1"/>
    <property type="molecule type" value="Genomic_DNA"/>
</dbReference>
<accession>A0A1R3I065</accession>
<reference evidence="3" key="1">
    <citation type="submission" date="2013-09" db="EMBL/GenBank/DDBJ databases">
        <title>Corchorus olitorius genome sequencing.</title>
        <authorList>
            <person name="Alam M."/>
            <person name="Haque M.S."/>
            <person name="Islam M.S."/>
            <person name="Emdad E.M."/>
            <person name="Islam M.M."/>
            <person name="Ahmed B."/>
            <person name="Halim A."/>
            <person name="Hossen Q.M.M."/>
            <person name="Hossain M.Z."/>
            <person name="Ahmed R."/>
            <person name="Khan M.M."/>
            <person name="Islam R."/>
            <person name="Rashid M.M."/>
            <person name="Khan S.A."/>
            <person name="Rahman M.S."/>
            <person name="Alam M."/>
            <person name="Yahiya A.S."/>
            <person name="Khan M.S."/>
            <person name="Azam M.S."/>
            <person name="Haque T."/>
            <person name="Lashkar M.Z.H."/>
            <person name="Akhand A.I."/>
            <person name="Morshed G."/>
            <person name="Roy S."/>
            <person name="Uddin K.S."/>
            <person name="Rabeya T."/>
            <person name="Hossain A.S."/>
            <person name="Chowdhury A."/>
            <person name="Snigdha A.R."/>
            <person name="Mortoza M.S."/>
            <person name="Matin S.A."/>
            <person name="Hoque S.M.E."/>
            <person name="Islam M.K."/>
            <person name="Roy D.K."/>
            <person name="Haider R."/>
            <person name="Moosa M.M."/>
            <person name="Elias S.M."/>
            <person name="Hasan A.M."/>
            <person name="Jahan S."/>
            <person name="Shafiuddin M."/>
            <person name="Mahmood N."/>
            <person name="Shommy N.S."/>
        </authorList>
    </citation>
    <scope>NUCLEOTIDE SEQUENCE [LARGE SCALE GENOMIC DNA]</scope>
    <source>
        <strain evidence="3">cv. O-4</strain>
    </source>
</reference>
<protein>
    <submittedName>
        <fullName evidence="2">Uncharacterized protein</fullName>
    </submittedName>
</protein>
<evidence type="ECO:0000313" key="2">
    <source>
        <dbReference type="EMBL" id="OMO75985.1"/>
    </source>
</evidence>
<proteinExistence type="predicted"/>
<feature type="compositionally biased region" description="Basic and acidic residues" evidence="1">
    <location>
        <begin position="26"/>
        <end position="37"/>
    </location>
</feature>
<keyword evidence="3" id="KW-1185">Reference proteome</keyword>
<gene>
    <name evidence="2" type="ORF">COLO4_25768</name>
</gene>
<comment type="caution">
    <text evidence="2">The sequence shown here is derived from an EMBL/GenBank/DDBJ whole genome shotgun (WGS) entry which is preliminary data.</text>
</comment>
<evidence type="ECO:0000256" key="1">
    <source>
        <dbReference type="SAM" id="MobiDB-lite"/>
    </source>
</evidence>
<name>A0A1R3I065_9ROSI</name>
<sequence>MHLQVAHVSHGTCRRQKFELLKQWDEEGDKQEGEEAAKLLAPHKIQEEQLQG</sequence>
<dbReference type="AlphaFoldDB" id="A0A1R3I065"/>